<keyword evidence="8" id="KW-0675">Receptor</keyword>
<dbReference type="InterPro" id="IPR017452">
    <property type="entry name" value="GPCR_Rhodpsn_7TM"/>
</dbReference>
<evidence type="ECO:0000259" key="11">
    <source>
        <dbReference type="PROSITE" id="PS50262"/>
    </source>
</evidence>
<dbReference type="GO" id="GO:0005886">
    <property type="term" value="C:plasma membrane"/>
    <property type="evidence" value="ECO:0007669"/>
    <property type="project" value="UniProtKB-SubCell"/>
</dbReference>
<evidence type="ECO:0000256" key="5">
    <source>
        <dbReference type="ARBA" id="ARBA00023040"/>
    </source>
</evidence>
<organism evidence="12 13">
    <name type="scientific">Lymnaea stagnalis</name>
    <name type="common">Great pond snail</name>
    <name type="synonym">Helix stagnalis</name>
    <dbReference type="NCBI Taxonomy" id="6523"/>
    <lineage>
        <taxon>Eukaryota</taxon>
        <taxon>Metazoa</taxon>
        <taxon>Spiralia</taxon>
        <taxon>Lophotrochozoa</taxon>
        <taxon>Mollusca</taxon>
        <taxon>Gastropoda</taxon>
        <taxon>Heterobranchia</taxon>
        <taxon>Euthyneura</taxon>
        <taxon>Panpulmonata</taxon>
        <taxon>Hygrophila</taxon>
        <taxon>Lymnaeoidea</taxon>
        <taxon>Lymnaeidae</taxon>
        <taxon>Lymnaea</taxon>
    </lineage>
</organism>
<keyword evidence="4 10" id="KW-1133">Transmembrane helix</keyword>
<proteinExistence type="predicted"/>
<dbReference type="GO" id="GO:0004993">
    <property type="term" value="F:G protein-coupled serotonin receptor activity"/>
    <property type="evidence" value="ECO:0007669"/>
    <property type="project" value="UniProtKB-ARBA"/>
</dbReference>
<feature type="transmembrane region" description="Helical" evidence="10">
    <location>
        <begin position="238"/>
        <end position="262"/>
    </location>
</feature>
<evidence type="ECO:0000256" key="4">
    <source>
        <dbReference type="ARBA" id="ARBA00022989"/>
    </source>
</evidence>
<dbReference type="PROSITE" id="PS50262">
    <property type="entry name" value="G_PROTEIN_RECEP_F1_2"/>
    <property type="match status" value="1"/>
</dbReference>
<keyword evidence="2" id="KW-1003">Cell membrane</keyword>
<evidence type="ECO:0000256" key="9">
    <source>
        <dbReference type="ARBA" id="ARBA00023224"/>
    </source>
</evidence>
<keyword evidence="6 10" id="KW-0472">Membrane</keyword>
<evidence type="ECO:0000256" key="1">
    <source>
        <dbReference type="ARBA" id="ARBA00004651"/>
    </source>
</evidence>
<evidence type="ECO:0000313" key="13">
    <source>
        <dbReference type="Proteomes" id="UP001497497"/>
    </source>
</evidence>
<dbReference type="SUPFAM" id="SSF81321">
    <property type="entry name" value="Family A G protein-coupled receptor-like"/>
    <property type="match status" value="1"/>
</dbReference>
<protein>
    <recommendedName>
        <fullName evidence="11">G-protein coupled receptors family 1 profile domain-containing protein</fullName>
    </recommendedName>
</protein>
<evidence type="ECO:0000256" key="8">
    <source>
        <dbReference type="ARBA" id="ARBA00023170"/>
    </source>
</evidence>
<dbReference type="PANTHER" id="PTHR24248">
    <property type="entry name" value="ADRENERGIC RECEPTOR-RELATED G-PROTEIN COUPLED RECEPTOR"/>
    <property type="match status" value="1"/>
</dbReference>
<feature type="transmembrane region" description="Helical" evidence="10">
    <location>
        <begin position="274"/>
        <end position="295"/>
    </location>
</feature>
<dbReference type="AlphaFoldDB" id="A0AAV2I699"/>
<dbReference type="Proteomes" id="UP001497497">
    <property type="component" value="Unassembled WGS sequence"/>
</dbReference>
<dbReference type="GO" id="GO:0043410">
    <property type="term" value="P:positive regulation of MAPK cascade"/>
    <property type="evidence" value="ECO:0007669"/>
    <property type="project" value="TreeGrafter"/>
</dbReference>
<dbReference type="InterPro" id="IPR000276">
    <property type="entry name" value="GPCR_Rhodpsn"/>
</dbReference>
<feature type="transmembrane region" description="Helical" evidence="10">
    <location>
        <begin position="38"/>
        <end position="59"/>
    </location>
</feature>
<keyword evidence="7" id="KW-1015">Disulfide bond</keyword>
<keyword evidence="3 10" id="KW-0812">Transmembrane</keyword>
<dbReference type="PANTHER" id="PTHR24248:SF199">
    <property type="entry name" value="IP13425P-RELATED"/>
    <property type="match status" value="1"/>
</dbReference>
<sequence length="296" mass="34180">MASMAFVDFLIGAFHMPISVVELTHQGSWILGTEFCSIWYNIGNAFCGVTASHILCIAVDKYLAVCKPLMYRVLTKRMGYVMLLLSWTLPSALFLLPLASGWFGTSIDKPTNGRDQRISCLPVLNKSIHLLFYTLGFYLPVLTTYILYGLIFSEIWKFNKRKSYMAKNKAKVNFYSKKSEISIISETESSTPTSNRATHSKWYCEDINDESHQQSNNLTSYQQDISKMARRFSRNIKAIRTLGTIVLCFTFCWMPVWIYVAIYSYHKLELHCYYTFFIGWLAYMNSAVNPVLYSFF</sequence>
<evidence type="ECO:0000256" key="7">
    <source>
        <dbReference type="ARBA" id="ARBA00023157"/>
    </source>
</evidence>
<gene>
    <name evidence="12" type="ORF">GSLYS_00015337001</name>
</gene>
<comment type="caution">
    <text evidence="12">The sequence shown here is derived from an EMBL/GenBank/DDBJ whole genome shotgun (WGS) entry which is preliminary data.</text>
</comment>
<evidence type="ECO:0000256" key="3">
    <source>
        <dbReference type="ARBA" id="ARBA00022692"/>
    </source>
</evidence>
<dbReference type="EMBL" id="CAXITT010000449">
    <property type="protein sequence ID" value="CAL1541731.1"/>
    <property type="molecule type" value="Genomic_DNA"/>
</dbReference>
<feature type="transmembrane region" description="Helical" evidence="10">
    <location>
        <begin position="130"/>
        <end position="152"/>
    </location>
</feature>
<dbReference type="Pfam" id="PF00001">
    <property type="entry name" value="7tm_1"/>
    <property type="match status" value="1"/>
</dbReference>
<dbReference type="Gene3D" id="1.20.1070.10">
    <property type="entry name" value="Rhodopsin 7-helix transmembrane proteins"/>
    <property type="match status" value="1"/>
</dbReference>
<feature type="domain" description="G-protein coupled receptors family 1 profile" evidence="11">
    <location>
        <begin position="1"/>
        <end position="293"/>
    </location>
</feature>
<dbReference type="PRINTS" id="PR00237">
    <property type="entry name" value="GPCRRHODOPSN"/>
</dbReference>
<evidence type="ECO:0000313" key="12">
    <source>
        <dbReference type="EMBL" id="CAL1541731.1"/>
    </source>
</evidence>
<evidence type="ECO:0000256" key="6">
    <source>
        <dbReference type="ARBA" id="ARBA00023136"/>
    </source>
</evidence>
<keyword evidence="13" id="KW-1185">Reference proteome</keyword>
<feature type="non-terminal residue" evidence="12">
    <location>
        <position position="296"/>
    </location>
</feature>
<accession>A0AAV2I699</accession>
<keyword evidence="9" id="KW-0807">Transducer</keyword>
<feature type="transmembrane region" description="Helical" evidence="10">
    <location>
        <begin position="80"/>
        <end position="103"/>
    </location>
</feature>
<comment type="subcellular location">
    <subcellularLocation>
        <location evidence="1">Cell membrane</location>
        <topology evidence="1">Multi-pass membrane protein</topology>
    </subcellularLocation>
</comment>
<dbReference type="CDD" id="cd00637">
    <property type="entry name" value="7tm_classA_rhodopsin-like"/>
    <property type="match status" value="1"/>
</dbReference>
<reference evidence="12 13" key="1">
    <citation type="submission" date="2024-04" db="EMBL/GenBank/DDBJ databases">
        <authorList>
            <consortium name="Genoscope - CEA"/>
            <person name="William W."/>
        </authorList>
    </citation>
    <scope>NUCLEOTIDE SEQUENCE [LARGE SCALE GENOMIC DNA]</scope>
</reference>
<name>A0AAV2I699_LYMST</name>
<evidence type="ECO:0000256" key="10">
    <source>
        <dbReference type="SAM" id="Phobius"/>
    </source>
</evidence>
<dbReference type="GO" id="GO:0071880">
    <property type="term" value="P:adenylate cyclase-activating adrenergic receptor signaling pathway"/>
    <property type="evidence" value="ECO:0007669"/>
    <property type="project" value="TreeGrafter"/>
</dbReference>
<keyword evidence="5" id="KW-0297">G-protein coupled receptor</keyword>
<evidence type="ECO:0000256" key="2">
    <source>
        <dbReference type="ARBA" id="ARBA00022475"/>
    </source>
</evidence>